<reference evidence="2 3" key="1">
    <citation type="submission" date="2020-08" db="EMBL/GenBank/DDBJ databases">
        <title>Genomic Encyclopedia of Type Strains, Phase IV (KMG-IV): sequencing the most valuable type-strain genomes for metagenomic binning, comparative biology and taxonomic classification.</title>
        <authorList>
            <person name="Goeker M."/>
        </authorList>
    </citation>
    <scope>NUCLEOTIDE SEQUENCE [LARGE SCALE GENOMIC DNA]</scope>
    <source>
        <strain evidence="2 3">DSM 24696</strain>
    </source>
</reference>
<name>A0A840QNJ7_9BACI</name>
<feature type="transmembrane region" description="Helical" evidence="1">
    <location>
        <begin position="22"/>
        <end position="42"/>
    </location>
</feature>
<keyword evidence="1" id="KW-0812">Transmembrane</keyword>
<keyword evidence="3" id="KW-1185">Reference proteome</keyword>
<gene>
    <name evidence="2" type="ORF">HNQ41_001091</name>
</gene>
<evidence type="ECO:0000256" key="1">
    <source>
        <dbReference type="SAM" id="Phobius"/>
    </source>
</evidence>
<dbReference type="InterPro" id="IPR020210">
    <property type="entry name" value="Uncharacterised_YpbF_TM"/>
</dbReference>
<dbReference type="Proteomes" id="UP000551878">
    <property type="component" value="Unassembled WGS sequence"/>
</dbReference>
<organism evidence="2 3">
    <name type="scientific">Texcoconibacillus texcoconensis</name>
    <dbReference type="NCBI Taxonomy" id="1095777"/>
    <lineage>
        <taxon>Bacteria</taxon>
        <taxon>Bacillati</taxon>
        <taxon>Bacillota</taxon>
        <taxon>Bacilli</taxon>
        <taxon>Bacillales</taxon>
        <taxon>Bacillaceae</taxon>
        <taxon>Texcoconibacillus</taxon>
    </lineage>
</organism>
<proteinExistence type="predicted"/>
<feature type="transmembrane region" description="Helical" evidence="1">
    <location>
        <begin position="62"/>
        <end position="79"/>
    </location>
</feature>
<dbReference type="Pfam" id="PF10864">
    <property type="entry name" value="DUF2663"/>
    <property type="match status" value="1"/>
</dbReference>
<evidence type="ECO:0000313" key="3">
    <source>
        <dbReference type="Proteomes" id="UP000551878"/>
    </source>
</evidence>
<dbReference type="AlphaFoldDB" id="A0A840QNJ7"/>
<sequence length="133" mass="15981">MTIVVDELLKCKQKEKEAEKKVYRAGYCFFFVLAISLIYVTFLLLQTGTPNSYLTLILGDQWLLLLLLMMSLSFYQVTMRKSKLDKAEKDFDELREDIIDRLSDIWDTEENWKEKHKLFQELKNDYDINLFYK</sequence>
<dbReference type="EMBL" id="JACHHB010000004">
    <property type="protein sequence ID" value="MBB5172928.1"/>
    <property type="molecule type" value="Genomic_DNA"/>
</dbReference>
<evidence type="ECO:0008006" key="4">
    <source>
        <dbReference type="Google" id="ProtNLM"/>
    </source>
</evidence>
<accession>A0A840QNJ7</accession>
<dbReference type="RefSeq" id="WP_184663388.1">
    <property type="nucleotide sequence ID" value="NZ_JACHHB010000004.1"/>
</dbReference>
<comment type="caution">
    <text evidence="2">The sequence shown here is derived from an EMBL/GenBank/DDBJ whole genome shotgun (WGS) entry which is preliminary data.</text>
</comment>
<protein>
    <recommendedName>
        <fullName evidence="4">DUF2663 family protein</fullName>
    </recommendedName>
</protein>
<keyword evidence="1" id="KW-1133">Transmembrane helix</keyword>
<evidence type="ECO:0000313" key="2">
    <source>
        <dbReference type="EMBL" id="MBB5172928.1"/>
    </source>
</evidence>
<keyword evidence="1" id="KW-0472">Membrane</keyword>